<dbReference type="AlphaFoldDB" id="A0A2S7T9A2"/>
<organism evidence="2 3">
    <name type="scientific">Aureicoccus marinus</name>
    <dbReference type="NCBI Taxonomy" id="754435"/>
    <lineage>
        <taxon>Bacteria</taxon>
        <taxon>Pseudomonadati</taxon>
        <taxon>Bacteroidota</taxon>
        <taxon>Flavobacteriia</taxon>
        <taxon>Flavobacteriales</taxon>
        <taxon>Flavobacteriaceae</taxon>
        <taxon>Aureicoccus</taxon>
    </lineage>
</organism>
<keyword evidence="1" id="KW-1133">Transmembrane helix</keyword>
<dbReference type="OrthoDB" id="1491846at2"/>
<dbReference type="EMBL" id="MQVX01000001">
    <property type="protein sequence ID" value="PQJ16499.1"/>
    <property type="molecule type" value="Genomic_DNA"/>
</dbReference>
<evidence type="ECO:0000313" key="3">
    <source>
        <dbReference type="Proteomes" id="UP000239366"/>
    </source>
</evidence>
<dbReference type="Pfam" id="PF26314">
    <property type="entry name" value="MptA_B_family"/>
    <property type="match status" value="1"/>
</dbReference>
<proteinExistence type="predicted"/>
<keyword evidence="3" id="KW-1185">Reference proteome</keyword>
<accession>A0A2S7T9A2</accession>
<dbReference type="Proteomes" id="UP000239366">
    <property type="component" value="Unassembled WGS sequence"/>
</dbReference>
<evidence type="ECO:0008006" key="4">
    <source>
        <dbReference type="Google" id="ProtNLM"/>
    </source>
</evidence>
<feature type="transmembrane region" description="Helical" evidence="1">
    <location>
        <begin position="59"/>
        <end position="80"/>
    </location>
</feature>
<keyword evidence="1" id="KW-0472">Membrane</keyword>
<feature type="transmembrane region" description="Helical" evidence="1">
    <location>
        <begin position="209"/>
        <end position="226"/>
    </location>
</feature>
<feature type="transmembrane region" description="Helical" evidence="1">
    <location>
        <begin position="35"/>
        <end position="52"/>
    </location>
</feature>
<feature type="transmembrane region" description="Helical" evidence="1">
    <location>
        <begin position="422"/>
        <end position="440"/>
    </location>
</feature>
<feature type="transmembrane region" description="Helical" evidence="1">
    <location>
        <begin position="264"/>
        <end position="283"/>
    </location>
</feature>
<comment type="caution">
    <text evidence="2">The sequence shown here is derived from an EMBL/GenBank/DDBJ whole genome shotgun (WGS) entry which is preliminary data.</text>
</comment>
<evidence type="ECO:0000256" key="1">
    <source>
        <dbReference type="SAM" id="Phobius"/>
    </source>
</evidence>
<feature type="transmembrane region" description="Helical" evidence="1">
    <location>
        <begin position="295"/>
        <end position="316"/>
    </location>
</feature>
<dbReference type="RefSeq" id="WP_105002171.1">
    <property type="nucleotide sequence ID" value="NZ_MQVX01000001.1"/>
</dbReference>
<sequence>MSAFWKLHRMALGLGLVSALVYAFQAHALEREQTLILWASFGILFAAYLYFIQREKLNFRFLLGLGIGFRLLFLCADPFLSQDFYRFIWDGLLIWEGYSPYQFSPNELMAMPDFQLPMAQELYEGMGTLSAKHFSNYPPLNQLIFALSVALGGKTYWGSIIAMRILILGADIGTLYFGRKLLRLLNIAPYQAFWYFLNPLVIMELSGNLHFEGIMIFFFCLALYSIQSGHWIRGSLAYASSISLKLVPLLFMPLWLRYFKSKHLFWFYAFIGGFVLLSLLPLYSPEFLEHYQETISLWFGNFRFNAGLYSFVEYWVTEYSNLPAWKFIKVYGQWVPVATIVLALLLALLRKNEEMPVLIRSCLYLLSFYFFISTTVHPWYLCFLVFLGSFTSYRFPIGWSALVILSYAAYARENFSESTTLLGIEYFLVIGLFVYEFLNLKKPKLRLWKK</sequence>
<protein>
    <recommendedName>
        <fullName evidence="4">Mannosyltransferase</fullName>
    </recommendedName>
</protein>
<feature type="transmembrane region" description="Helical" evidence="1">
    <location>
        <begin position="184"/>
        <end position="203"/>
    </location>
</feature>
<keyword evidence="1" id="KW-0812">Transmembrane</keyword>
<reference evidence="3" key="1">
    <citation type="submission" date="2016-11" db="EMBL/GenBank/DDBJ databases">
        <title>Trade-off between light-utilization and light-protection in marine flavobacteria.</title>
        <authorList>
            <person name="Kumagai Y."/>
            <person name="Yoshizawa S."/>
            <person name="Kogure K."/>
        </authorList>
    </citation>
    <scope>NUCLEOTIDE SEQUENCE [LARGE SCALE GENOMIC DNA]</scope>
    <source>
        <strain evidence="3">SG-18</strain>
    </source>
</reference>
<evidence type="ECO:0000313" key="2">
    <source>
        <dbReference type="EMBL" id="PQJ16499.1"/>
    </source>
</evidence>
<feature type="transmembrane region" description="Helical" evidence="1">
    <location>
        <begin position="156"/>
        <end position="177"/>
    </location>
</feature>
<feature type="transmembrane region" description="Helical" evidence="1">
    <location>
        <begin position="331"/>
        <end position="349"/>
    </location>
</feature>
<gene>
    <name evidence="2" type="ORF">BST99_12940</name>
</gene>
<feature type="transmembrane region" description="Helical" evidence="1">
    <location>
        <begin position="361"/>
        <end position="387"/>
    </location>
</feature>
<name>A0A2S7T9A2_9FLAO</name>
<feature type="transmembrane region" description="Helical" evidence="1">
    <location>
        <begin position="238"/>
        <end position="258"/>
    </location>
</feature>